<dbReference type="InterPro" id="IPR011333">
    <property type="entry name" value="SKP1/BTB/POZ_sf"/>
</dbReference>
<protein>
    <recommendedName>
        <fullName evidence="3">BTB domain-containing protein</fullName>
    </recommendedName>
</protein>
<name>A0AAD7FCN3_9AGAR</name>
<dbReference type="EMBL" id="JARKIF010000031">
    <property type="protein sequence ID" value="KAJ7612297.1"/>
    <property type="molecule type" value="Genomic_DNA"/>
</dbReference>
<reference evidence="1" key="1">
    <citation type="submission" date="2023-03" db="EMBL/GenBank/DDBJ databases">
        <title>Massive genome expansion in bonnet fungi (Mycena s.s.) driven by repeated elements and novel gene families across ecological guilds.</title>
        <authorList>
            <consortium name="Lawrence Berkeley National Laboratory"/>
            <person name="Harder C.B."/>
            <person name="Miyauchi S."/>
            <person name="Viragh M."/>
            <person name="Kuo A."/>
            <person name="Thoen E."/>
            <person name="Andreopoulos B."/>
            <person name="Lu D."/>
            <person name="Skrede I."/>
            <person name="Drula E."/>
            <person name="Henrissat B."/>
            <person name="Morin E."/>
            <person name="Kohler A."/>
            <person name="Barry K."/>
            <person name="LaButti K."/>
            <person name="Morin E."/>
            <person name="Salamov A."/>
            <person name="Lipzen A."/>
            <person name="Mereny Z."/>
            <person name="Hegedus B."/>
            <person name="Baldrian P."/>
            <person name="Stursova M."/>
            <person name="Weitz H."/>
            <person name="Taylor A."/>
            <person name="Grigoriev I.V."/>
            <person name="Nagy L.G."/>
            <person name="Martin F."/>
            <person name="Kauserud H."/>
        </authorList>
    </citation>
    <scope>NUCLEOTIDE SEQUENCE</scope>
    <source>
        <strain evidence="1">9284</strain>
    </source>
</reference>
<dbReference type="SUPFAM" id="SSF54695">
    <property type="entry name" value="POZ domain"/>
    <property type="match status" value="1"/>
</dbReference>
<sequence>MSRYCALFNPSDADVVFQSCDDILFGIHRANLETNTEGFPPAEFANTGEIIPLSESSSTLELLFQFIYPRRHPGLEDIAFEALAALAEAAEKYQVFSAMNICKIRMRDVLPNHAPEILAYASRHDYPHLVYEAAPFTFDVPLSGVVAALPDNLILPWVKYIDAWNTILNDAISVRQRSHYNHQQSTQCRTWKAERPAIAQHFGHSLNSLRRLDVVFAPNREIKLPICCETAKNSWRNEIEDAMAQIAEFRSFL</sequence>
<gene>
    <name evidence="1" type="ORF">FB45DRAFT_1037218</name>
</gene>
<dbReference type="AlphaFoldDB" id="A0AAD7FCN3"/>
<accession>A0AAD7FCN3</accession>
<proteinExistence type="predicted"/>
<evidence type="ECO:0000313" key="1">
    <source>
        <dbReference type="EMBL" id="KAJ7612297.1"/>
    </source>
</evidence>
<organism evidence="1 2">
    <name type="scientific">Roridomyces roridus</name>
    <dbReference type="NCBI Taxonomy" id="1738132"/>
    <lineage>
        <taxon>Eukaryota</taxon>
        <taxon>Fungi</taxon>
        <taxon>Dikarya</taxon>
        <taxon>Basidiomycota</taxon>
        <taxon>Agaricomycotina</taxon>
        <taxon>Agaricomycetes</taxon>
        <taxon>Agaricomycetidae</taxon>
        <taxon>Agaricales</taxon>
        <taxon>Marasmiineae</taxon>
        <taxon>Mycenaceae</taxon>
        <taxon>Roridomyces</taxon>
    </lineage>
</organism>
<evidence type="ECO:0000313" key="2">
    <source>
        <dbReference type="Proteomes" id="UP001221142"/>
    </source>
</evidence>
<comment type="caution">
    <text evidence="1">The sequence shown here is derived from an EMBL/GenBank/DDBJ whole genome shotgun (WGS) entry which is preliminary data.</text>
</comment>
<dbReference type="Gene3D" id="3.30.710.10">
    <property type="entry name" value="Potassium Channel Kv1.1, Chain A"/>
    <property type="match status" value="1"/>
</dbReference>
<dbReference type="Proteomes" id="UP001221142">
    <property type="component" value="Unassembled WGS sequence"/>
</dbReference>
<keyword evidence="2" id="KW-1185">Reference proteome</keyword>
<evidence type="ECO:0008006" key="3">
    <source>
        <dbReference type="Google" id="ProtNLM"/>
    </source>
</evidence>